<dbReference type="AlphaFoldDB" id="A0A1I4P7R0"/>
<sequence>MAAQNRREHLRTAFSAKVSVEHARLGSLLLSTRDVSDGGVFIVVTNAEITLELGDCVKVQVQGLPVPAPVREMVVVRKSADGYGLQFSDS</sequence>
<dbReference type="SUPFAM" id="SSF141371">
    <property type="entry name" value="PilZ domain-like"/>
    <property type="match status" value="1"/>
</dbReference>
<dbReference type="Gene3D" id="2.40.10.220">
    <property type="entry name" value="predicted glycosyltransferase like domains"/>
    <property type="match status" value="1"/>
</dbReference>
<name>A0A1I4P7R0_9GAMM</name>
<keyword evidence="3" id="KW-1185">Reference proteome</keyword>
<feature type="domain" description="PilZ" evidence="1">
    <location>
        <begin position="5"/>
        <end position="89"/>
    </location>
</feature>
<reference evidence="3" key="1">
    <citation type="submission" date="2016-10" db="EMBL/GenBank/DDBJ databases">
        <authorList>
            <person name="Varghese N."/>
            <person name="Submissions S."/>
        </authorList>
    </citation>
    <scope>NUCLEOTIDE SEQUENCE [LARGE SCALE GENOMIC DNA]</scope>
    <source>
        <strain evidence="3">CGMCC 1.7061</strain>
    </source>
</reference>
<dbReference type="Pfam" id="PF07238">
    <property type="entry name" value="PilZ"/>
    <property type="match status" value="1"/>
</dbReference>
<accession>A0A1I4P7R0</accession>
<protein>
    <submittedName>
        <fullName evidence="2">PilZ domain-containing protein</fullName>
    </submittedName>
</protein>
<dbReference type="OrthoDB" id="7063880at2"/>
<dbReference type="RefSeq" id="WP_092021767.1">
    <property type="nucleotide sequence ID" value="NZ_FOUE01000002.1"/>
</dbReference>
<dbReference type="STRING" id="488535.SAMN04487963_1835"/>
<gene>
    <name evidence="2" type="ORF">SAMN04487963_1835</name>
</gene>
<dbReference type="InterPro" id="IPR009875">
    <property type="entry name" value="PilZ_domain"/>
</dbReference>
<evidence type="ECO:0000259" key="1">
    <source>
        <dbReference type="Pfam" id="PF07238"/>
    </source>
</evidence>
<dbReference type="GO" id="GO:0035438">
    <property type="term" value="F:cyclic-di-GMP binding"/>
    <property type="evidence" value="ECO:0007669"/>
    <property type="project" value="InterPro"/>
</dbReference>
<organism evidence="2 3">
    <name type="scientific">Marinobacter zhejiangensis</name>
    <dbReference type="NCBI Taxonomy" id="488535"/>
    <lineage>
        <taxon>Bacteria</taxon>
        <taxon>Pseudomonadati</taxon>
        <taxon>Pseudomonadota</taxon>
        <taxon>Gammaproteobacteria</taxon>
        <taxon>Pseudomonadales</taxon>
        <taxon>Marinobacteraceae</taxon>
        <taxon>Marinobacter</taxon>
    </lineage>
</organism>
<evidence type="ECO:0000313" key="3">
    <source>
        <dbReference type="Proteomes" id="UP000198519"/>
    </source>
</evidence>
<dbReference type="EMBL" id="FOUE01000002">
    <property type="protein sequence ID" value="SFM23403.1"/>
    <property type="molecule type" value="Genomic_DNA"/>
</dbReference>
<dbReference type="Proteomes" id="UP000198519">
    <property type="component" value="Unassembled WGS sequence"/>
</dbReference>
<proteinExistence type="predicted"/>
<evidence type="ECO:0000313" key="2">
    <source>
        <dbReference type="EMBL" id="SFM23403.1"/>
    </source>
</evidence>